<accession>A0A806JZZ0</accession>
<feature type="domain" description="Thioredoxin" evidence="10">
    <location>
        <begin position="1"/>
        <end position="105"/>
    </location>
</feature>
<evidence type="ECO:0000256" key="2">
    <source>
        <dbReference type="ARBA" id="ARBA00022448"/>
    </source>
</evidence>
<keyword evidence="3" id="KW-0249">Electron transport</keyword>
<evidence type="ECO:0000256" key="3">
    <source>
        <dbReference type="ARBA" id="ARBA00022982"/>
    </source>
</evidence>
<dbReference type="PROSITE" id="PS51352">
    <property type="entry name" value="THIOREDOXIN_2"/>
    <property type="match status" value="1"/>
</dbReference>
<dbReference type="SUPFAM" id="SSF52833">
    <property type="entry name" value="Thioredoxin-like"/>
    <property type="match status" value="1"/>
</dbReference>
<dbReference type="InterPro" id="IPR017937">
    <property type="entry name" value="Thioredoxin_CS"/>
</dbReference>
<dbReference type="PIRSF" id="PIRSF000077">
    <property type="entry name" value="Thioredoxin"/>
    <property type="match status" value="1"/>
</dbReference>
<dbReference type="InterPro" id="IPR005746">
    <property type="entry name" value="Thioredoxin"/>
</dbReference>
<feature type="disulfide bond" description="Redox-active" evidence="9">
    <location>
        <begin position="30"/>
        <end position="33"/>
    </location>
</feature>
<comment type="similarity">
    <text evidence="1 7">Belongs to the thioredoxin family.</text>
</comment>
<dbReference type="InterPro" id="IPR013766">
    <property type="entry name" value="Thioredoxin_domain"/>
</dbReference>
<dbReference type="CDD" id="cd02947">
    <property type="entry name" value="TRX_family"/>
    <property type="match status" value="1"/>
</dbReference>
<dbReference type="AlphaFoldDB" id="A0A806JZZ0"/>
<dbReference type="PANTHER" id="PTHR45663">
    <property type="entry name" value="GEO12009P1"/>
    <property type="match status" value="1"/>
</dbReference>
<sequence length="105" mass="11512">MPAIHLTEDDFKKAIQSSQPVLVDFWAPWCGPCKALGPTIDKLSEEFKDKAVVAKVNVDDVPGLAAEFEVSSIPTVKIFKSGKEIESFTGAFPQSKYQKVLEANL</sequence>
<evidence type="ECO:0000256" key="4">
    <source>
        <dbReference type="ARBA" id="ARBA00023157"/>
    </source>
</evidence>
<dbReference type="PRINTS" id="PR00421">
    <property type="entry name" value="THIOREDOXIN"/>
</dbReference>
<dbReference type="FunFam" id="3.40.30.10:FF:000001">
    <property type="entry name" value="Thioredoxin"/>
    <property type="match status" value="1"/>
</dbReference>
<dbReference type="Pfam" id="PF00085">
    <property type="entry name" value="Thioredoxin"/>
    <property type="match status" value="1"/>
</dbReference>
<evidence type="ECO:0000256" key="5">
    <source>
        <dbReference type="ARBA" id="ARBA00023284"/>
    </source>
</evidence>
<evidence type="ECO:0000256" key="1">
    <source>
        <dbReference type="ARBA" id="ARBA00008987"/>
    </source>
</evidence>
<organism evidence="11">
    <name type="scientific">uncultured bacterium contig00016</name>
    <dbReference type="NCBI Taxonomy" id="1181507"/>
    <lineage>
        <taxon>Bacteria</taxon>
        <taxon>environmental samples</taxon>
    </lineage>
</organism>
<feature type="site" description="Contributes to redox potential value" evidence="8">
    <location>
        <position position="31"/>
    </location>
</feature>
<evidence type="ECO:0000256" key="9">
    <source>
        <dbReference type="PIRSR" id="PIRSR000077-4"/>
    </source>
</evidence>
<dbReference type="Gene3D" id="3.40.30.10">
    <property type="entry name" value="Glutaredoxin"/>
    <property type="match status" value="1"/>
</dbReference>
<dbReference type="GO" id="GO:0005829">
    <property type="term" value="C:cytosol"/>
    <property type="evidence" value="ECO:0007669"/>
    <property type="project" value="TreeGrafter"/>
</dbReference>
<evidence type="ECO:0000259" key="10">
    <source>
        <dbReference type="PROSITE" id="PS51352"/>
    </source>
</evidence>
<keyword evidence="5 9" id="KW-0676">Redox-active center</keyword>
<dbReference type="PANTHER" id="PTHR45663:SF11">
    <property type="entry name" value="GEO12009P1"/>
    <property type="match status" value="1"/>
</dbReference>
<feature type="site" description="Deprotonates C-terminal active site Cys" evidence="8">
    <location>
        <position position="24"/>
    </location>
</feature>
<evidence type="ECO:0000256" key="7">
    <source>
        <dbReference type="PIRNR" id="PIRNR000077"/>
    </source>
</evidence>
<proteinExistence type="inferred from homology"/>
<dbReference type="GO" id="GO:0045454">
    <property type="term" value="P:cell redox homeostasis"/>
    <property type="evidence" value="ECO:0007669"/>
    <property type="project" value="TreeGrafter"/>
</dbReference>
<evidence type="ECO:0000256" key="8">
    <source>
        <dbReference type="PIRSR" id="PIRSR000077-1"/>
    </source>
</evidence>
<keyword evidence="2" id="KW-0813">Transport</keyword>
<name>A0A806JZZ0_9BACT</name>
<feature type="active site" description="Nucleophile" evidence="8">
    <location>
        <position position="30"/>
    </location>
</feature>
<dbReference type="PROSITE" id="PS00194">
    <property type="entry name" value="THIOREDOXIN_1"/>
    <property type="match status" value="1"/>
</dbReference>
<feature type="site" description="Contributes to redox potential value" evidence="8">
    <location>
        <position position="32"/>
    </location>
</feature>
<protein>
    <recommendedName>
        <fullName evidence="6 7">Thioredoxin</fullName>
    </recommendedName>
</protein>
<dbReference type="EMBL" id="JQ844215">
    <property type="protein sequence ID" value="AGS52892.1"/>
    <property type="molecule type" value="Genomic_DNA"/>
</dbReference>
<dbReference type="NCBIfam" id="TIGR01068">
    <property type="entry name" value="thioredoxin"/>
    <property type="match status" value="1"/>
</dbReference>
<dbReference type="InterPro" id="IPR036249">
    <property type="entry name" value="Thioredoxin-like_sf"/>
</dbReference>
<feature type="active site" description="Nucleophile" evidence="8">
    <location>
        <position position="33"/>
    </location>
</feature>
<evidence type="ECO:0000313" key="11">
    <source>
        <dbReference type="EMBL" id="AGS52892.1"/>
    </source>
</evidence>
<keyword evidence="4 9" id="KW-1015">Disulfide bond</keyword>
<dbReference type="GO" id="GO:0015035">
    <property type="term" value="F:protein-disulfide reductase activity"/>
    <property type="evidence" value="ECO:0007669"/>
    <property type="project" value="UniProtKB-UniRule"/>
</dbReference>
<evidence type="ECO:0000256" key="6">
    <source>
        <dbReference type="NCBIfam" id="TIGR01068"/>
    </source>
</evidence>
<reference evidence="11" key="1">
    <citation type="submission" date="2012-03" db="EMBL/GenBank/DDBJ databases">
        <title>Functional metagenomics reveals considerable lignocellulase gene clusters in the gut microbiome of a wood-feeding higher termite.</title>
        <authorList>
            <person name="Liu N."/>
        </authorList>
    </citation>
    <scope>NUCLEOTIDE SEQUENCE</scope>
</reference>